<dbReference type="AlphaFoldDB" id="A0A427YLK3"/>
<comment type="caution">
    <text evidence="2">The sequence shown here is derived from an EMBL/GenBank/DDBJ whole genome shotgun (WGS) entry which is preliminary data.</text>
</comment>
<gene>
    <name evidence="2" type="ORF">EHS25_009307</name>
</gene>
<dbReference type="Proteomes" id="UP000279259">
    <property type="component" value="Unassembled WGS sequence"/>
</dbReference>
<sequence length="641" mass="70291">MLDLSVNIGPEPIFLYPVTPSRTLVHPQEGEGGADANAGEPPADETIIQGEVVANADIGMRVGPMRVLWEVAMEQRDENGEWGERTVLHTIALDTPEEDRWLKEGRHKFYFTLKLPATLPPLRWTCFERVIHTLFVSIVEPAPDYYYIPPPSPQLRPSTPEDHQSSRRSVASFGSPPSARSIHFQDADTTRRPSLLKSLFGAGSRKDSRVSLADSAGSGSGVERAPSETSGGAGGTGGYHQVCTGWEVGLPEFVNFEPRLPEVCQPAMASVTKCVEVTALHDSRGELRRVHWARSSDVPGLGHMQSHVLSDLFLLGAGFNFRFILTDVDQRTTVHSIAISLIQRTVSADKQVQDVDTFRLYRCGLPYRLLDKDSQSPFTGDYVWRGEVARTLDGQLAAKKLKKKHRGPLVAEPVPQADVPNVKAYPERLYLSVKPRLPSNVIGGQPTSPPTSFKGLSRTDHRLRLEVFYSVLGEDGDGIALPAVDGRPPEGGMRRLWIDHSVALGDCMSSPTNILAPTYTACPSNQDDRPDYTCPVEKGKEPPAFKIPRTHVRVHKDGREVPRARLPQDAIAARLRAHQEIGEGRCLCFYGTERLVFAVGQMEPDQPGLDGEGGEELASAEADGAISMKTKTRAVTAIESV</sequence>
<feature type="region of interest" description="Disordered" evidence="1">
    <location>
        <begin position="150"/>
        <end position="189"/>
    </location>
</feature>
<organism evidence="2 3">
    <name type="scientific">Saitozyma podzolica</name>
    <dbReference type="NCBI Taxonomy" id="1890683"/>
    <lineage>
        <taxon>Eukaryota</taxon>
        <taxon>Fungi</taxon>
        <taxon>Dikarya</taxon>
        <taxon>Basidiomycota</taxon>
        <taxon>Agaricomycotina</taxon>
        <taxon>Tremellomycetes</taxon>
        <taxon>Tremellales</taxon>
        <taxon>Trimorphomycetaceae</taxon>
        <taxon>Saitozyma</taxon>
    </lineage>
</organism>
<evidence type="ECO:0000313" key="3">
    <source>
        <dbReference type="Proteomes" id="UP000279259"/>
    </source>
</evidence>
<protein>
    <submittedName>
        <fullName evidence="2">Uncharacterized protein</fullName>
    </submittedName>
</protein>
<dbReference type="EMBL" id="RSCD01000007">
    <property type="protein sequence ID" value="RSH91937.1"/>
    <property type="molecule type" value="Genomic_DNA"/>
</dbReference>
<proteinExistence type="predicted"/>
<dbReference type="OrthoDB" id="10281492at2759"/>
<keyword evidence="3" id="KW-1185">Reference proteome</keyword>
<evidence type="ECO:0000256" key="1">
    <source>
        <dbReference type="SAM" id="MobiDB-lite"/>
    </source>
</evidence>
<accession>A0A427YLK3</accession>
<dbReference type="STRING" id="1890683.A0A427YLK3"/>
<reference evidence="2 3" key="1">
    <citation type="submission" date="2018-11" db="EMBL/GenBank/DDBJ databases">
        <title>Genome sequence of Saitozyma podzolica DSM 27192.</title>
        <authorList>
            <person name="Aliyu H."/>
            <person name="Gorte O."/>
            <person name="Ochsenreither K."/>
        </authorList>
    </citation>
    <scope>NUCLEOTIDE SEQUENCE [LARGE SCALE GENOMIC DNA]</scope>
    <source>
        <strain evidence="2 3">DSM 27192</strain>
    </source>
</reference>
<name>A0A427YLK3_9TREE</name>
<evidence type="ECO:0000313" key="2">
    <source>
        <dbReference type="EMBL" id="RSH91937.1"/>
    </source>
</evidence>
<feature type="region of interest" description="Disordered" evidence="1">
    <location>
        <begin position="210"/>
        <end position="237"/>
    </location>
</feature>